<dbReference type="Proteomes" id="UP000886998">
    <property type="component" value="Unassembled WGS sequence"/>
</dbReference>
<evidence type="ECO:0000313" key="2">
    <source>
        <dbReference type="Proteomes" id="UP000886998"/>
    </source>
</evidence>
<dbReference type="EMBL" id="BMAV01026478">
    <property type="protein sequence ID" value="GFS50733.1"/>
    <property type="molecule type" value="Genomic_DNA"/>
</dbReference>
<dbReference type="AlphaFoldDB" id="A0A8X6MGZ7"/>
<accession>A0A8X6MGZ7</accession>
<reference evidence="1" key="1">
    <citation type="submission" date="2020-08" db="EMBL/GenBank/DDBJ databases">
        <title>Multicomponent nature underlies the extraordinary mechanical properties of spider dragline silk.</title>
        <authorList>
            <person name="Kono N."/>
            <person name="Nakamura H."/>
            <person name="Mori M."/>
            <person name="Yoshida Y."/>
            <person name="Ohtoshi R."/>
            <person name="Malay A.D."/>
            <person name="Moran D.A.P."/>
            <person name="Tomita M."/>
            <person name="Numata K."/>
            <person name="Arakawa K."/>
        </authorList>
    </citation>
    <scope>NUCLEOTIDE SEQUENCE</scope>
</reference>
<organism evidence="1 2">
    <name type="scientific">Trichonephila inaurata madagascariensis</name>
    <dbReference type="NCBI Taxonomy" id="2747483"/>
    <lineage>
        <taxon>Eukaryota</taxon>
        <taxon>Metazoa</taxon>
        <taxon>Ecdysozoa</taxon>
        <taxon>Arthropoda</taxon>
        <taxon>Chelicerata</taxon>
        <taxon>Arachnida</taxon>
        <taxon>Araneae</taxon>
        <taxon>Araneomorphae</taxon>
        <taxon>Entelegynae</taxon>
        <taxon>Araneoidea</taxon>
        <taxon>Nephilidae</taxon>
        <taxon>Trichonephila</taxon>
        <taxon>Trichonephila inaurata</taxon>
    </lineage>
</organism>
<sequence>MRTQGPPHLAQAGHGERPRFLRQVITLLDWRSCLLMDWMPAGRRREPLRNNTNLFLDTLTLLESPLHRAIGQTGKNTSVSKRNLFLNP</sequence>
<proteinExistence type="predicted"/>
<name>A0A8X6MGZ7_9ARAC</name>
<keyword evidence="2" id="KW-1185">Reference proteome</keyword>
<evidence type="ECO:0000313" key="1">
    <source>
        <dbReference type="EMBL" id="GFS50733.1"/>
    </source>
</evidence>
<gene>
    <name evidence="1" type="ORF">TNIN_313321</name>
</gene>
<protein>
    <submittedName>
        <fullName evidence="1">Uncharacterized protein</fullName>
    </submittedName>
</protein>
<comment type="caution">
    <text evidence="1">The sequence shown here is derived from an EMBL/GenBank/DDBJ whole genome shotgun (WGS) entry which is preliminary data.</text>
</comment>